<accession>A0A5N6JM80</accession>
<gene>
    <name evidence="2" type="ORF">BDV30DRAFT_201547</name>
</gene>
<evidence type="ECO:0000313" key="2">
    <source>
        <dbReference type="EMBL" id="KAB8279409.1"/>
    </source>
</evidence>
<protein>
    <submittedName>
        <fullName evidence="2">Uncharacterized protein</fullName>
    </submittedName>
</protein>
<organism evidence="2 3">
    <name type="scientific">Aspergillus minisclerotigenes</name>
    <dbReference type="NCBI Taxonomy" id="656917"/>
    <lineage>
        <taxon>Eukaryota</taxon>
        <taxon>Fungi</taxon>
        <taxon>Dikarya</taxon>
        <taxon>Ascomycota</taxon>
        <taxon>Pezizomycotina</taxon>
        <taxon>Eurotiomycetes</taxon>
        <taxon>Eurotiomycetidae</taxon>
        <taxon>Eurotiales</taxon>
        <taxon>Aspergillaceae</taxon>
        <taxon>Aspergillus</taxon>
        <taxon>Aspergillus subgen. Circumdati</taxon>
    </lineage>
</organism>
<name>A0A5N6JM80_9EURO</name>
<feature type="signal peptide" evidence="1">
    <location>
        <begin position="1"/>
        <end position="18"/>
    </location>
</feature>
<dbReference type="EMBL" id="ML732764">
    <property type="protein sequence ID" value="KAB8279409.1"/>
    <property type="molecule type" value="Genomic_DNA"/>
</dbReference>
<keyword evidence="1" id="KW-0732">Signal</keyword>
<evidence type="ECO:0000313" key="3">
    <source>
        <dbReference type="Proteomes" id="UP000326289"/>
    </source>
</evidence>
<feature type="chain" id="PRO_5024827587" evidence="1">
    <location>
        <begin position="19"/>
        <end position="80"/>
    </location>
</feature>
<reference evidence="2 3" key="1">
    <citation type="submission" date="2019-04" db="EMBL/GenBank/DDBJ databases">
        <title>Fungal friends and foes A comparative genomics study of 23 Aspergillus species from section Flavi.</title>
        <authorList>
            <consortium name="DOE Joint Genome Institute"/>
            <person name="Kjaerbolling I."/>
            <person name="Vesth T.C."/>
            <person name="Frisvad J.C."/>
            <person name="Nybo J.L."/>
            <person name="Theobald S."/>
            <person name="Kildgaard S."/>
            <person name="Petersen T.I."/>
            <person name="Kuo A."/>
            <person name="Sato A."/>
            <person name="Lyhne E.K."/>
            <person name="Kogle M.E."/>
            <person name="Wiebenga A."/>
            <person name="Kun R.S."/>
            <person name="Lubbers R.J."/>
            <person name="Makela M.R."/>
            <person name="Barry K."/>
            <person name="Chovatia M."/>
            <person name="Clum A."/>
            <person name="Daum C."/>
            <person name="Haridas S."/>
            <person name="He G."/>
            <person name="LaButti K."/>
            <person name="Lipzen A."/>
            <person name="Mondo S."/>
            <person name="Pangilinan J."/>
            <person name="Riley R."/>
            <person name="Salamov A."/>
            <person name="Simmons B.A."/>
            <person name="Magnuson J.K."/>
            <person name="Henrissat B."/>
            <person name="Mortensen U.H."/>
            <person name="Larsen T.O."/>
            <person name="De vries R.P."/>
            <person name="Grigoriev I.V."/>
            <person name="Machida M."/>
            <person name="Baker S.E."/>
            <person name="Andersen M.R."/>
        </authorList>
    </citation>
    <scope>NUCLEOTIDE SEQUENCE [LARGE SCALE GENOMIC DNA]</scope>
    <source>
        <strain evidence="2 3">CBS 117635</strain>
    </source>
</reference>
<proteinExistence type="predicted"/>
<dbReference type="AlphaFoldDB" id="A0A5N6JM80"/>
<sequence>MATLLLIGALICISSSRAARVQILLLQTFLSHPPPQSIKIALIEAPGDESFAPRVPAYGRACGYPVISPGLRLSWAKRSQ</sequence>
<evidence type="ECO:0000256" key="1">
    <source>
        <dbReference type="SAM" id="SignalP"/>
    </source>
</evidence>
<dbReference type="Proteomes" id="UP000326289">
    <property type="component" value="Unassembled WGS sequence"/>
</dbReference>
<keyword evidence="3" id="KW-1185">Reference proteome</keyword>